<evidence type="ECO:0000313" key="3">
    <source>
        <dbReference type="EMBL" id="OHU30946.1"/>
    </source>
</evidence>
<dbReference type="Pfam" id="PF00561">
    <property type="entry name" value="Abhydrolase_1"/>
    <property type="match status" value="1"/>
</dbReference>
<dbReference type="GO" id="GO:0016020">
    <property type="term" value="C:membrane"/>
    <property type="evidence" value="ECO:0007669"/>
    <property type="project" value="TreeGrafter"/>
</dbReference>
<dbReference type="STRING" id="948102.BKG76_04375"/>
<gene>
    <name evidence="3" type="ORF">BKG76_04375</name>
</gene>
<evidence type="ECO:0000259" key="2">
    <source>
        <dbReference type="Pfam" id="PF00561"/>
    </source>
</evidence>
<dbReference type="InterPro" id="IPR050266">
    <property type="entry name" value="AB_hydrolase_sf"/>
</dbReference>
<dbReference type="SUPFAM" id="SSF53474">
    <property type="entry name" value="alpha/beta-Hydrolases"/>
    <property type="match status" value="1"/>
</dbReference>
<dbReference type="RefSeq" id="WP_070936288.1">
    <property type="nucleotide sequence ID" value="NZ_MLIK01000004.1"/>
</dbReference>
<dbReference type="InterPro" id="IPR029058">
    <property type="entry name" value="AB_hydrolase_fold"/>
</dbReference>
<dbReference type="PANTHER" id="PTHR43798">
    <property type="entry name" value="MONOACYLGLYCEROL LIPASE"/>
    <property type="match status" value="1"/>
</dbReference>
<name>A0A1S1LDS7_9MYCO</name>
<dbReference type="OrthoDB" id="9808398at2"/>
<proteinExistence type="predicted"/>
<dbReference type="InterPro" id="IPR000073">
    <property type="entry name" value="AB_hydrolase_1"/>
</dbReference>
<protein>
    <submittedName>
        <fullName evidence="3">Alpha/beta hydrolase</fullName>
    </submittedName>
</protein>
<evidence type="ECO:0000256" key="1">
    <source>
        <dbReference type="ARBA" id="ARBA00022801"/>
    </source>
</evidence>
<accession>A0A1S1LDS7</accession>
<keyword evidence="1 3" id="KW-0378">Hydrolase</keyword>
<reference evidence="3 4" key="1">
    <citation type="submission" date="2016-10" db="EMBL/GenBank/DDBJ databases">
        <title>Evaluation of Human, Veterinary and Environmental Mycobacterium chelonae Isolates by Core Genome Phylogenomic Analysis, Targeted Gene Comparison, and Anti-microbial Susceptibility Patterns: A Tale of Mistaken Identities.</title>
        <authorList>
            <person name="Fogelson S.B."/>
            <person name="Camus A.C."/>
            <person name="Lorenz W."/>
            <person name="Vasireddy R."/>
            <person name="Vasireddy S."/>
            <person name="Smith T."/>
            <person name="Brown-Elliott B.A."/>
            <person name="Wallace R.J.Jr."/>
            <person name="Hasan N.A."/>
            <person name="Reischl U."/>
            <person name="Sanchez S."/>
        </authorList>
    </citation>
    <scope>NUCLEOTIDE SEQUENCE [LARGE SCALE GENOMIC DNA]</scope>
    <source>
        <strain evidence="3 4">1559</strain>
    </source>
</reference>
<dbReference type="EMBL" id="MLIK01000004">
    <property type="protein sequence ID" value="OHU30946.1"/>
    <property type="molecule type" value="Genomic_DNA"/>
</dbReference>
<dbReference type="PRINTS" id="PR00111">
    <property type="entry name" value="ABHYDROLASE"/>
</dbReference>
<dbReference type="GeneID" id="57166026"/>
<dbReference type="Proteomes" id="UP000179616">
    <property type="component" value="Unassembled WGS sequence"/>
</dbReference>
<dbReference type="GO" id="GO:0016787">
    <property type="term" value="F:hydrolase activity"/>
    <property type="evidence" value="ECO:0007669"/>
    <property type="project" value="UniProtKB-KW"/>
</dbReference>
<sequence>MSASISKAEVREIGFSESGFVRRPDPDGAAVAYRTYGRARPGTADVVLVHGSLQNSGVWSKYGYITQLSQQHRVITVDVRGHGASEKPAHPAGYAIASSARDICAVLDHLDIHRAHYIGYSLGGRIGLTVAATAPERLTSLVVAGSSHRPQRGAVDVLIFPNAIRVVEESGLTAFVEGWEAHRNQPMGSGFRATIEALGQHGLSALLRQWDDEPGVAEEVLLQIETPTLFFAGSEDPMRLAESREAAVRMPRAYFALLNGCNHGQTVTMRQRILDRAEAFFRLSEFSDIEKLRVAG</sequence>
<dbReference type="Gene3D" id="3.40.50.1820">
    <property type="entry name" value="alpha/beta hydrolase"/>
    <property type="match status" value="1"/>
</dbReference>
<comment type="caution">
    <text evidence="3">The sequence shown here is derived from an EMBL/GenBank/DDBJ whole genome shotgun (WGS) entry which is preliminary data.</text>
</comment>
<organism evidence="3 4">
    <name type="scientific">Mycobacteroides franklinii</name>
    <dbReference type="NCBI Taxonomy" id="948102"/>
    <lineage>
        <taxon>Bacteria</taxon>
        <taxon>Bacillati</taxon>
        <taxon>Actinomycetota</taxon>
        <taxon>Actinomycetes</taxon>
        <taxon>Mycobacteriales</taxon>
        <taxon>Mycobacteriaceae</taxon>
        <taxon>Mycobacteroides</taxon>
    </lineage>
</organism>
<dbReference type="AlphaFoldDB" id="A0A1S1LDS7"/>
<dbReference type="PANTHER" id="PTHR43798:SF31">
    <property type="entry name" value="AB HYDROLASE SUPERFAMILY PROTEIN YCLE"/>
    <property type="match status" value="1"/>
</dbReference>
<feature type="domain" description="AB hydrolase-1" evidence="2">
    <location>
        <begin position="46"/>
        <end position="146"/>
    </location>
</feature>
<evidence type="ECO:0000313" key="4">
    <source>
        <dbReference type="Proteomes" id="UP000179616"/>
    </source>
</evidence>